<name>A0A0E9W4N1_ANGAN</name>
<feature type="region of interest" description="Disordered" evidence="1">
    <location>
        <begin position="1"/>
        <end position="29"/>
    </location>
</feature>
<dbReference type="EMBL" id="GBXM01024129">
    <property type="protein sequence ID" value="JAH84448.1"/>
    <property type="molecule type" value="Transcribed_RNA"/>
</dbReference>
<proteinExistence type="predicted"/>
<feature type="compositionally biased region" description="Polar residues" evidence="1">
    <location>
        <begin position="7"/>
        <end position="23"/>
    </location>
</feature>
<dbReference type="AlphaFoldDB" id="A0A0E9W4N1"/>
<evidence type="ECO:0000256" key="1">
    <source>
        <dbReference type="SAM" id="MobiDB-lite"/>
    </source>
</evidence>
<accession>A0A0E9W4N1</accession>
<sequence length="29" mass="3231">MAKKTKQNNNIEIPQQPLCQTQGGMWGSV</sequence>
<reference evidence="2" key="1">
    <citation type="submission" date="2014-11" db="EMBL/GenBank/DDBJ databases">
        <authorList>
            <person name="Amaro Gonzalez C."/>
        </authorList>
    </citation>
    <scope>NUCLEOTIDE SEQUENCE</scope>
</reference>
<evidence type="ECO:0000313" key="2">
    <source>
        <dbReference type="EMBL" id="JAH84448.1"/>
    </source>
</evidence>
<protein>
    <submittedName>
        <fullName evidence="2">Uncharacterized protein</fullName>
    </submittedName>
</protein>
<organism evidence="2">
    <name type="scientific">Anguilla anguilla</name>
    <name type="common">European freshwater eel</name>
    <name type="synonym">Muraena anguilla</name>
    <dbReference type="NCBI Taxonomy" id="7936"/>
    <lineage>
        <taxon>Eukaryota</taxon>
        <taxon>Metazoa</taxon>
        <taxon>Chordata</taxon>
        <taxon>Craniata</taxon>
        <taxon>Vertebrata</taxon>
        <taxon>Euteleostomi</taxon>
        <taxon>Actinopterygii</taxon>
        <taxon>Neopterygii</taxon>
        <taxon>Teleostei</taxon>
        <taxon>Anguilliformes</taxon>
        <taxon>Anguillidae</taxon>
        <taxon>Anguilla</taxon>
    </lineage>
</organism>
<reference evidence="2" key="2">
    <citation type="journal article" date="2015" name="Fish Shellfish Immunol.">
        <title>Early steps in the European eel (Anguilla anguilla)-Vibrio vulnificus interaction in the gills: Role of the RtxA13 toxin.</title>
        <authorList>
            <person name="Callol A."/>
            <person name="Pajuelo D."/>
            <person name="Ebbesson L."/>
            <person name="Teles M."/>
            <person name="MacKenzie S."/>
            <person name="Amaro C."/>
        </authorList>
    </citation>
    <scope>NUCLEOTIDE SEQUENCE</scope>
</reference>